<reference evidence="2" key="1">
    <citation type="submission" date="2020-11" db="EMBL/GenBank/DDBJ databases">
        <authorList>
            <consortium name="DOE Joint Genome Institute"/>
            <person name="Ahrendt S."/>
            <person name="Riley R."/>
            <person name="Andreopoulos W."/>
            <person name="Labutti K."/>
            <person name="Pangilinan J."/>
            <person name="Ruiz-Duenas F.J."/>
            <person name="Barrasa J.M."/>
            <person name="Sanchez-Garcia M."/>
            <person name="Camarero S."/>
            <person name="Miyauchi S."/>
            <person name="Serrano A."/>
            <person name="Linde D."/>
            <person name="Babiker R."/>
            <person name="Drula E."/>
            <person name="Ayuso-Fernandez I."/>
            <person name="Pacheco R."/>
            <person name="Padilla G."/>
            <person name="Ferreira P."/>
            <person name="Barriuso J."/>
            <person name="Kellner H."/>
            <person name="Castanera R."/>
            <person name="Alfaro M."/>
            <person name="Ramirez L."/>
            <person name="Pisabarro A.G."/>
            <person name="Kuo A."/>
            <person name="Tritt A."/>
            <person name="Lipzen A."/>
            <person name="He G."/>
            <person name="Yan M."/>
            <person name="Ng V."/>
            <person name="Cullen D."/>
            <person name="Martin F."/>
            <person name="Rosso M.-N."/>
            <person name="Henrissat B."/>
            <person name="Hibbett D."/>
            <person name="Martinez A.T."/>
            <person name="Grigoriev I.V."/>
        </authorList>
    </citation>
    <scope>NUCLEOTIDE SEQUENCE</scope>
    <source>
        <strain evidence="2">MF-IS2</strain>
    </source>
</reference>
<accession>A0A9P5X4Z7</accession>
<organism evidence="2 3">
    <name type="scientific">Macrolepiota fuliginosa MF-IS2</name>
    <dbReference type="NCBI Taxonomy" id="1400762"/>
    <lineage>
        <taxon>Eukaryota</taxon>
        <taxon>Fungi</taxon>
        <taxon>Dikarya</taxon>
        <taxon>Basidiomycota</taxon>
        <taxon>Agaricomycotina</taxon>
        <taxon>Agaricomycetes</taxon>
        <taxon>Agaricomycetidae</taxon>
        <taxon>Agaricales</taxon>
        <taxon>Agaricineae</taxon>
        <taxon>Agaricaceae</taxon>
        <taxon>Macrolepiota</taxon>
    </lineage>
</organism>
<evidence type="ECO:0000313" key="3">
    <source>
        <dbReference type="Proteomes" id="UP000807342"/>
    </source>
</evidence>
<sequence>MPPVVLLPLLAQRRGILPQDLECAPWLLWAVNNFPPMILMSIQYPQYSEMCYRDRLIAHLKQPPHSPPPLAPTPNQRPSLSNKSLMPTCLASTISLRPWCRRQRSPTRLPSPKEDQAPPLSSSIDKFSYLVLF</sequence>
<gene>
    <name evidence="2" type="ORF">P691DRAFT_421106</name>
</gene>
<dbReference type="Proteomes" id="UP000807342">
    <property type="component" value="Unassembled WGS sequence"/>
</dbReference>
<feature type="region of interest" description="Disordered" evidence="1">
    <location>
        <begin position="60"/>
        <end position="85"/>
    </location>
</feature>
<dbReference type="AlphaFoldDB" id="A0A9P5X4Z7"/>
<dbReference type="EMBL" id="MU151490">
    <property type="protein sequence ID" value="KAF9443315.1"/>
    <property type="molecule type" value="Genomic_DNA"/>
</dbReference>
<name>A0A9P5X4Z7_9AGAR</name>
<keyword evidence="3" id="KW-1185">Reference proteome</keyword>
<feature type="region of interest" description="Disordered" evidence="1">
    <location>
        <begin position="101"/>
        <end position="120"/>
    </location>
</feature>
<protein>
    <submittedName>
        <fullName evidence="2">Uncharacterized protein</fullName>
    </submittedName>
</protein>
<proteinExistence type="predicted"/>
<evidence type="ECO:0000313" key="2">
    <source>
        <dbReference type="EMBL" id="KAF9443315.1"/>
    </source>
</evidence>
<evidence type="ECO:0000256" key="1">
    <source>
        <dbReference type="SAM" id="MobiDB-lite"/>
    </source>
</evidence>
<comment type="caution">
    <text evidence="2">The sequence shown here is derived from an EMBL/GenBank/DDBJ whole genome shotgun (WGS) entry which is preliminary data.</text>
</comment>
<feature type="compositionally biased region" description="Polar residues" evidence="1">
    <location>
        <begin position="76"/>
        <end position="85"/>
    </location>
</feature>